<dbReference type="OrthoDB" id="2738371at2"/>
<dbReference type="EMBL" id="SADV01000003">
    <property type="protein sequence ID" value="TQR37091.1"/>
    <property type="molecule type" value="Genomic_DNA"/>
</dbReference>
<evidence type="ECO:0000313" key="2">
    <source>
        <dbReference type="Proteomes" id="UP000317944"/>
    </source>
</evidence>
<protein>
    <submittedName>
        <fullName evidence="1">Uncharacterized protein</fullName>
    </submittedName>
</protein>
<sequence>MKKLSITFCEANGKCHIKTFTNTIPVLPIVGDKVGLENLIYKVERRDFVYLEELNTVEVYIFLT</sequence>
<dbReference type="Proteomes" id="UP000317944">
    <property type="component" value="Unassembled WGS sequence"/>
</dbReference>
<comment type="caution">
    <text evidence="1">The sequence shown here is derived from an EMBL/GenBank/DDBJ whole genome shotgun (WGS) entry which is preliminary data.</text>
</comment>
<organism evidence="1 2">
    <name type="scientific">Lysinibacillus sphaericus</name>
    <name type="common">Bacillus sphaericus</name>
    <dbReference type="NCBI Taxonomy" id="1421"/>
    <lineage>
        <taxon>Bacteria</taxon>
        <taxon>Bacillati</taxon>
        <taxon>Bacillota</taxon>
        <taxon>Bacilli</taxon>
        <taxon>Bacillales</taxon>
        <taxon>Bacillaceae</taxon>
        <taxon>Lysinibacillus</taxon>
    </lineage>
</organism>
<reference evidence="1 2" key="1">
    <citation type="submission" date="2018-03" db="EMBL/GenBank/DDBJ databases">
        <title>Aerobic endospore-forming bacteria genome sequencing and assembly.</title>
        <authorList>
            <person name="Cavalcante D.A."/>
            <person name="Driks A."/>
            <person name="Putonti C."/>
            <person name="De-Souza M.T."/>
        </authorList>
    </citation>
    <scope>NUCLEOTIDE SEQUENCE [LARGE SCALE GENOMIC DNA]</scope>
    <source>
        <strain evidence="1 2">SDF0037</strain>
    </source>
</reference>
<dbReference type="AlphaFoldDB" id="A0A544UTB6"/>
<evidence type="ECO:0000313" key="1">
    <source>
        <dbReference type="EMBL" id="TQR37091.1"/>
    </source>
</evidence>
<accession>A0A544UTB6</accession>
<gene>
    <name evidence="1" type="ORF">C7Y47_05185</name>
</gene>
<dbReference type="RefSeq" id="WP_142507786.1">
    <property type="nucleotide sequence ID" value="NZ_SADV01000003.1"/>
</dbReference>
<proteinExistence type="predicted"/>
<name>A0A544UTB6_LYSSH</name>